<proteinExistence type="predicted"/>
<evidence type="ECO:0000256" key="1">
    <source>
        <dbReference type="SAM" id="MobiDB-lite"/>
    </source>
</evidence>
<feature type="region of interest" description="Disordered" evidence="1">
    <location>
        <begin position="1"/>
        <end position="24"/>
    </location>
</feature>
<dbReference type="Proteomes" id="UP001303046">
    <property type="component" value="Unassembled WGS sequence"/>
</dbReference>
<reference evidence="2 3" key="1">
    <citation type="submission" date="2023-08" db="EMBL/GenBank/DDBJ databases">
        <title>A Necator americanus chromosomal reference genome.</title>
        <authorList>
            <person name="Ilik V."/>
            <person name="Petrzelkova K.J."/>
            <person name="Pardy F."/>
            <person name="Fuh T."/>
            <person name="Niatou-Singa F.S."/>
            <person name="Gouil Q."/>
            <person name="Baker L."/>
            <person name="Ritchie M.E."/>
            <person name="Jex A.R."/>
            <person name="Gazzola D."/>
            <person name="Li H."/>
            <person name="Toshio Fujiwara R."/>
            <person name="Zhan B."/>
            <person name="Aroian R.V."/>
            <person name="Pafco B."/>
            <person name="Schwarz E.M."/>
        </authorList>
    </citation>
    <scope>NUCLEOTIDE SEQUENCE [LARGE SCALE GENOMIC DNA]</scope>
    <source>
        <strain evidence="2 3">Aroian</strain>
        <tissue evidence="2">Whole animal</tissue>
    </source>
</reference>
<comment type="caution">
    <text evidence="2">The sequence shown here is derived from an EMBL/GenBank/DDBJ whole genome shotgun (WGS) entry which is preliminary data.</text>
</comment>
<keyword evidence="3" id="KW-1185">Reference proteome</keyword>
<evidence type="ECO:0000313" key="2">
    <source>
        <dbReference type="EMBL" id="KAK6759066.1"/>
    </source>
</evidence>
<organism evidence="2 3">
    <name type="scientific">Necator americanus</name>
    <name type="common">Human hookworm</name>
    <dbReference type="NCBI Taxonomy" id="51031"/>
    <lineage>
        <taxon>Eukaryota</taxon>
        <taxon>Metazoa</taxon>
        <taxon>Ecdysozoa</taxon>
        <taxon>Nematoda</taxon>
        <taxon>Chromadorea</taxon>
        <taxon>Rhabditida</taxon>
        <taxon>Rhabditina</taxon>
        <taxon>Rhabditomorpha</taxon>
        <taxon>Strongyloidea</taxon>
        <taxon>Ancylostomatidae</taxon>
        <taxon>Bunostominae</taxon>
        <taxon>Necator</taxon>
    </lineage>
</organism>
<accession>A0ABR1E8V4</accession>
<name>A0ABR1E8V4_NECAM</name>
<dbReference type="EMBL" id="JAVFWL010000005">
    <property type="protein sequence ID" value="KAK6759066.1"/>
    <property type="molecule type" value="Genomic_DNA"/>
</dbReference>
<sequence length="171" mass="19518">MYQDAAKKTFSVPTPEKKFASASAETRSTYDSPCVARTTGDLRQEKRLRRRLCRQLKRNRFEAALGCTHRGGLLNELRSHGVARRFVRVTNVMNRRTTAEARIPAGCTTPFEVEIGVRREAVAGPFLFNFAVDNITRRQPSSVWRLRDLFSEVDMVYRRMTDGKQASCPAF</sequence>
<gene>
    <name evidence="2" type="primary">Necator_chrV.g21136</name>
    <name evidence="2" type="ORF">RB195_016343</name>
</gene>
<evidence type="ECO:0000313" key="3">
    <source>
        <dbReference type="Proteomes" id="UP001303046"/>
    </source>
</evidence>
<protein>
    <submittedName>
        <fullName evidence="2">Uncharacterized protein</fullName>
    </submittedName>
</protein>